<feature type="non-terminal residue" evidence="2">
    <location>
        <position position="159"/>
    </location>
</feature>
<proteinExistence type="predicted"/>
<gene>
    <name evidence="2" type="ORF">S06H3_44985</name>
</gene>
<organism evidence="2">
    <name type="scientific">marine sediment metagenome</name>
    <dbReference type="NCBI Taxonomy" id="412755"/>
    <lineage>
        <taxon>unclassified sequences</taxon>
        <taxon>metagenomes</taxon>
        <taxon>ecological metagenomes</taxon>
    </lineage>
</organism>
<dbReference type="EMBL" id="BARV01028033">
    <property type="protein sequence ID" value="GAI43985.1"/>
    <property type="molecule type" value="Genomic_DNA"/>
</dbReference>
<keyword evidence="1" id="KW-0812">Transmembrane</keyword>
<feature type="transmembrane region" description="Helical" evidence="1">
    <location>
        <begin position="17"/>
        <end position="37"/>
    </location>
</feature>
<protein>
    <submittedName>
        <fullName evidence="2">Uncharacterized protein</fullName>
    </submittedName>
</protein>
<name>X1PYS0_9ZZZZ</name>
<dbReference type="AlphaFoldDB" id="X1PYS0"/>
<comment type="caution">
    <text evidence="2">The sequence shown here is derived from an EMBL/GenBank/DDBJ whole genome shotgun (WGS) entry which is preliminary data.</text>
</comment>
<keyword evidence="1" id="KW-0472">Membrane</keyword>
<evidence type="ECO:0000313" key="2">
    <source>
        <dbReference type="EMBL" id="GAI43985.1"/>
    </source>
</evidence>
<accession>X1PYS0</accession>
<sequence length="159" mass="17672">MELWQIVKDFISEHSELITLASLSFGFAGIIVAFIFYRASKPIRQLFYSTRTFRIISEKATKVAGLEVKYNGQKVDAISVTRLAIWNGGTEPLRAAEISENDPLIIKPIEGVKILNAELIESSSSANKSTIKQTNDESGRYNFCFDFLNPTDGAIASFV</sequence>
<evidence type="ECO:0000256" key="1">
    <source>
        <dbReference type="SAM" id="Phobius"/>
    </source>
</evidence>
<keyword evidence="1" id="KW-1133">Transmembrane helix</keyword>
<reference evidence="2" key="1">
    <citation type="journal article" date="2014" name="Front. Microbiol.">
        <title>High frequency of phylogenetically diverse reductive dehalogenase-homologous genes in deep subseafloor sedimentary metagenomes.</title>
        <authorList>
            <person name="Kawai M."/>
            <person name="Futagami T."/>
            <person name="Toyoda A."/>
            <person name="Takaki Y."/>
            <person name="Nishi S."/>
            <person name="Hori S."/>
            <person name="Arai W."/>
            <person name="Tsubouchi T."/>
            <person name="Morono Y."/>
            <person name="Uchiyama I."/>
            <person name="Ito T."/>
            <person name="Fujiyama A."/>
            <person name="Inagaki F."/>
            <person name="Takami H."/>
        </authorList>
    </citation>
    <scope>NUCLEOTIDE SEQUENCE</scope>
    <source>
        <strain evidence="2">Expedition CK06-06</strain>
    </source>
</reference>